<dbReference type="FunFam" id="3.80.10.10:FF:000111">
    <property type="entry name" value="LRR receptor-like serine/threonine-protein kinase ERECTA"/>
    <property type="match status" value="1"/>
</dbReference>
<keyword evidence="8" id="KW-0547">Nucleotide-binding</keyword>
<keyword evidence="4" id="KW-0433">Leucine-rich repeat</keyword>
<keyword evidence="5 15" id="KW-0812">Transmembrane</keyword>
<evidence type="ECO:0000256" key="4">
    <source>
        <dbReference type="ARBA" id="ARBA00022614"/>
    </source>
</evidence>
<feature type="domain" description="Disease resistance R13L4/SHOC-2-like LRR" evidence="18">
    <location>
        <begin position="100"/>
        <end position="276"/>
    </location>
</feature>
<dbReference type="PANTHER" id="PTHR48063">
    <property type="entry name" value="LRR RECEPTOR-LIKE KINASE"/>
    <property type="match status" value="1"/>
</dbReference>
<keyword evidence="9" id="KW-0067">ATP-binding</keyword>
<proteinExistence type="inferred from homology"/>
<keyword evidence="11 15" id="KW-0472">Membrane</keyword>
<evidence type="ECO:0000256" key="5">
    <source>
        <dbReference type="ARBA" id="ARBA00022692"/>
    </source>
</evidence>
<name>A0AA36EBI9_LACSI</name>
<keyword evidence="20" id="KW-1185">Reference proteome</keyword>
<evidence type="ECO:0000256" key="8">
    <source>
        <dbReference type="ARBA" id="ARBA00022741"/>
    </source>
</evidence>
<keyword evidence="10 15" id="KW-1133">Transmembrane helix</keyword>
<sequence length="952" mass="105808">MITNIFIFVMHVYGLIFFSLLLLCLETATSNHLGAVGGYDKERDALLQFKANLQDPYGILSTWTADGDECCKWDGVTCNRKTGHITMLDINSGALGGQISHALHNLSYLTHLDLSINSLYGAIPTFIGSLTRLRYLNLGSNHFNGTIPRSIGSLTKLKYLDLSDNSLYGTIPSEFGNLTNLQRLELGDVGRCTVENLEWLSHLSRLEVFEIYGVSLAKQNYWVDVILSLRKLSDLGLGGCELSEVMHPYSSSLNSSSSIVSLSLEQNNLNSSMYRWLFPLTTNKLRDLSLSSNTLDLVPKYLGNLCNLTSFYMLENSAVVNFPDILNNLSGCASHRLQDLFVRGSQFIGSVSDEIQKFSSLEQLDLSDNHLNGTISDKLWELPRLTNLNISFNYFRGVISGNIGRSKTLVIDLSKNPLQGVPPTYHMSNLSYVRIIDLSSCKLGPGFPKWIQTLKNLSYLDISNNGISDTTPLEFWDAWPSRLKYLNLSSNNITGKIPDLSSNFISRSVIDLSSNNLCGLIPNVSSTLASLNLSRNKFNGGIFFLCQMVNRTLEFLDLSHNVLSGQLPDCLWNFKELKVLNLGHNNLFGRLPASLGYVAQLEVLYLHGNEFFGELPLSLKYCTNLNFLDLGANKFSGNVPAWIGENLSGLYALILGSNNFAGTIPLQLCQLANLQILDLSMNHLHGTIPWCFNNLTSMVQDGSLAPPYLHPYSTIFGISDRGIITDQEYIDHVMIEWLGDEREFIRTNLELLKMIDLSRNNLTGQIPYELTNLCELLALNLSNNALLGEIPQQVGQMKKLLALDLSRNSFSGGIPSSMSQMTSLSYLDLSSNHLSGRIPSGTQLQSFDPSKYEKNTGLCGPPLSKKCPGDEEPEIPSVVGESGGDVEDIDEFWGWFYIGGGTGFATGFWIVCGTLLLNRRARHVFFLFYDSLKDWIYLKAVLCIVNLKTVDT</sequence>
<dbReference type="GO" id="GO:0051707">
    <property type="term" value="P:response to other organism"/>
    <property type="evidence" value="ECO:0007669"/>
    <property type="project" value="UniProtKB-ARBA"/>
</dbReference>
<dbReference type="FunFam" id="3.80.10.10:FF:000095">
    <property type="entry name" value="LRR receptor-like serine/threonine-protein kinase GSO1"/>
    <property type="match status" value="1"/>
</dbReference>
<dbReference type="InterPro" id="IPR003591">
    <property type="entry name" value="Leu-rich_rpt_typical-subtyp"/>
</dbReference>
<dbReference type="GO" id="GO:0005524">
    <property type="term" value="F:ATP binding"/>
    <property type="evidence" value="ECO:0007669"/>
    <property type="project" value="UniProtKB-KW"/>
</dbReference>
<dbReference type="InterPro" id="IPR055414">
    <property type="entry name" value="LRR_R13L4/SHOC2-like"/>
</dbReference>
<evidence type="ECO:0000256" key="6">
    <source>
        <dbReference type="ARBA" id="ARBA00022729"/>
    </source>
</evidence>
<keyword evidence="3" id="KW-1003">Cell membrane</keyword>
<dbReference type="Pfam" id="PF23598">
    <property type="entry name" value="LRR_14"/>
    <property type="match status" value="1"/>
</dbReference>
<dbReference type="PROSITE" id="PS51450">
    <property type="entry name" value="LRR"/>
    <property type="match status" value="3"/>
</dbReference>
<evidence type="ECO:0000259" key="17">
    <source>
        <dbReference type="Pfam" id="PF08263"/>
    </source>
</evidence>
<evidence type="ECO:0000256" key="12">
    <source>
        <dbReference type="ARBA" id="ARBA00023170"/>
    </source>
</evidence>
<evidence type="ECO:0000256" key="3">
    <source>
        <dbReference type="ARBA" id="ARBA00022475"/>
    </source>
</evidence>
<feature type="transmembrane region" description="Helical" evidence="15">
    <location>
        <begin position="892"/>
        <end position="917"/>
    </location>
</feature>
<dbReference type="PRINTS" id="PR00019">
    <property type="entry name" value="LEURICHRPT"/>
</dbReference>
<evidence type="ECO:0000313" key="20">
    <source>
        <dbReference type="Proteomes" id="UP001177003"/>
    </source>
</evidence>
<dbReference type="InterPro" id="IPR001611">
    <property type="entry name" value="Leu-rich_rpt"/>
</dbReference>
<evidence type="ECO:0000256" key="15">
    <source>
        <dbReference type="SAM" id="Phobius"/>
    </source>
</evidence>
<feature type="region of interest" description="Disordered" evidence="14">
    <location>
        <begin position="861"/>
        <end position="880"/>
    </location>
</feature>
<dbReference type="InterPro" id="IPR013210">
    <property type="entry name" value="LRR_N_plant-typ"/>
</dbReference>
<organism evidence="19 20">
    <name type="scientific">Lactuca saligna</name>
    <name type="common">Willowleaf lettuce</name>
    <dbReference type="NCBI Taxonomy" id="75948"/>
    <lineage>
        <taxon>Eukaryota</taxon>
        <taxon>Viridiplantae</taxon>
        <taxon>Streptophyta</taxon>
        <taxon>Embryophyta</taxon>
        <taxon>Tracheophyta</taxon>
        <taxon>Spermatophyta</taxon>
        <taxon>Magnoliopsida</taxon>
        <taxon>eudicotyledons</taxon>
        <taxon>Gunneridae</taxon>
        <taxon>Pentapetalae</taxon>
        <taxon>asterids</taxon>
        <taxon>campanulids</taxon>
        <taxon>Asterales</taxon>
        <taxon>Asteraceae</taxon>
        <taxon>Cichorioideae</taxon>
        <taxon>Cichorieae</taxon>
        <taxon>Lactucinae</taxon>
        <taxon>Lactuca</taxon>
    </lineage>
</organism>
<evidence type="ECO:0000313" key="19">
    <source>
        <dbReference type="EMBL" id="CAI9290199.1"/>
    </source>
</evidence>
<dbReference type="FunFam" id="3.80.10.10:FF:000101">
    <property type="entry name" value="LRR receptor-like serine/threonine-protein kinase ERECTA"/>
    <property type="match status" value="1"/>
</dbReference>
<dbReference type="SUPFAM" id="SSF52058">
    <property type="entry name" value="L domain-like"/>
    <property type="match status" value="3"/>
</dbReference>
<dbReference type="Pfam" id="PF13855">
    <property type="entry name" value="LRR_8"/>
    <property type="match status" value="1"/>
</dbReference>
<dbReference type="Pfam" id="PF08263">
    <property type="entry name" value="LRRNT_2"/>
    <property type="match status" value="1"/>
</dbReference>
<feature type="chain" id="PRO_5041265873" description="Leucine-rich repeat-containing N-terminal plant-type domain-containing protein" evidence="16">
    <location>
        <begin position="31"/>
        <end position="952"/>
    </location>
</feature>
<dbReference type="SMART" id="SM00369">
    <property type="entry name" value="LRR_TYP"/>
    <property type="match status" value="9"/>
</dbReference>
<evidence type="ECO:0000256" key="16">
    <source>
        <dbReference type="SAM" id="SignalP"/>
    </source>
</evidence>
<dbReference type="Proteomes" id="UP001177003">
    <property type="component" value="Chromosome 6"/>
</dbReference>
<evidence type="ECO:0000256" key="9">
    <source>
        <dbReference type="ARBA" id="ARBA00022840"/>
    </source>
</evidence>
<dbReference type="Gene3D" id="3.80.10.10">
    <property type="entry name" value="Ribonuclease Inhibitor"/>
    <property type="match status" value="5"/>
</dbReference>
<dbReference type="PANTHER" id="PTHR48063:SF103">
    <property type="entry name" value="LEUCINE-RICH RECEPTOR-LIKE KINASE FAMILY PROTEIN"/>
    <property type="match status" value="1"/>
</dbReference>
<keyword evidence="7" id="KW-0677">Repeat</keyword>
<evidence type="ECO:0008006" key="21">
    <source>
        <dbReference type="Google" id="ProtNLM"/>
    </source>
</evidence>
<feature type="signal peptide" evidence="16">
    <location>
        <begin position="1"/>
        <end position="30"/>
    </location>
</feature>
<evidence type="ECO:0000256" key="7">
    <source>
        <dbReference type="ARBA" id="ARBA00022737"/>
    </source>
</evidence>
<dbReference type="GO" id="GO:0006952">
    <property type="term" value="P:defense response"/>
    <property type="evidence" value="ECO:0007669"/>
    <property type="project" value="UniProtKB-ARBA"/>
</dbReference>
<evidence type="ECO:0000256" key="13">
    <source>
        <dbReference type="ARBA" id="ARBA00023180"/>
    </source>
</evidence>
<evidence type="ECO:0000256" key="1">
    <source>
        <dbReference type="ARBA" id="ARBA00004251"/>
    </source>
</evidence>
<evidence type="ECO:0000256" key="11">
    <source>
        <dbReference type="ARBA" id="ARBA00023136"/>
    </source>
</evidence>
<comment type="similarity">
    <text evidence="2">Belongs to the RLP family.</text>
</comment>
<keyword evidence="13" id="KW-0325">Glycoprotein</keyword>
<dbReference type="Pfam" id="PF00560">
    <property type="entry name" value="LRR_1"/>
    <property type="match status" value="8"/>
</dbReference>
<reference evidence="19" key="1">
    <citation type="submission" date="2023-04" db="EMBL/GenBank/DDBJ databases">
        <authorList>
            <person name="Vijverberg K."/>
            <person name="Xiong W."/>
            <person name="Schranz E."/>
        </authorList>
    </citation>
    <scope>NUCLEOTIDE SEQUENCE</scope>
</reference>
<evidence type="ECO:0000256" key="2">
    <source>
        <dbReference type="ARBA" id="ARBA00009592"/>
    </source>
</evidence>
<comment type="subcellular location">
    <subcellularLocation>
        <location evidence="1">Cell membrane</location>
        <topology evidence="1">Single-pass type I membrane protein</topology>
    </subcellularLocation>
</comment>
<dbReference type="InterPro" id="IPR046956">
    <property type="entry name" value="RLP23-like"/>
</dbReference>
<protein>
    <recommendedName>
        <fullName evidence="21">Leucine-rich repeat-containing N-terminal plant-type domain-containing protein</fullName>
    </recommendedName>
</protein>
<evidence type="ECO:0000259" key="18">
    <source>
        <dbReference type="Pfam" id="PF23598"/>
    </source>
</evidence>
<evidence type="ECO:0000256" key="10">
    <source>
        <dbReference type="ARBA" id="ARBA00022989"/>
    </source>
</evidence>
<dbReference type="InterPro" id="IPR032675">
    <property type="entry name" value="LRR_dom_sf"/>
</dbReference>
<feature type="domain" description="Leucine-rich repeat-containing N-terminal plant-type" evidence="17">
    <location>
        <begin position="41"/>
        <end position="79"/>
    </location>
</feature>
<evidence type="ECO:0000256" key="14">
    <source>
        <dbReference type="SAM" id="MobiDB-lite"/>
    </source>
</evidence>
<keyword evidence="12" id="KW-0675">Receptor</keyword>
<keyword evidence="6 16" id="KW-0732">Signal</keyword>
<accession>A0AA36EBI9</accession>
<dbReference type="GO" id="GO:0005886">
    <property type="term" value="C:plasma membrane"/>
    <property type="evidence" value="ECO:0007669"/>
    <property type="project" value="UniProtKB-SubCell"/>
</dbReference>
<dbReference type="SMART" id="SM00365">
    <property type="entry name" value="LRR_SD22"/>
    <property type="match status" value="6"/>
</dbReference>
<gene>
    <name evidence="19" type="ORF">LSALG_LOCUS29407</name>
</gene>
<dbReference type="AlphaFoldDB" id="A0AA36EBI9"/>
<dbReference type="EMBL" id="OX465082">
    <property type="protein sequence ID" value="CAI9290199.1"/>
    <property type="molecule type" value="Genomic_DNA"/>
</dbReference>